<comment type="caution">
    <text evidence="2">The sequence shown here is derived from an EMBL/GenBank/DDBJ whole genome shotgun (WGS) entry which is preliminary data.</text>
</comment>
<dbReference type="Gene3D" id="1.25.40.10">
    <property type="entry name" value="Tetratricopeptide repeat domain"/>
    <property type="match status" value="1"/>
</dbReference>
<dbReference type="SUPFAM" id="SSF48452">
    <property type="entry name" value="TPR-like"/>
    <property type="match status" value="1"/>
</dbReference>
<gene>
    <name evidence="2" type="ORF">B0I18_10372</name>
</gene>
<feature type="transmembrane region" description="Helical" evidence="1">
    <location>
        <begin position="39"/>
        <end position="57"/>
    </location>
</feature>
<evidence type="ECO:0000313" key="3">
    <source>
        <dbReference type="Proteomes" id="UP000240572"/>
    </source>
</evidence>
<keyword evidence="3" id="KW-1185">Reference proteome</keyword>
<keyword evidence="1" id="KW-0812">Transmembrane</keyword>
<evidence type="ECO:0000256" key="1">
    <source>
        <dbReference type="SAM" id="Phobius"/>
    </source>
</evidence>
<protein>
    <recommendedName>
        <fullName evidence="4">Tetratricopeptide repeat protein</fullName>
    </recommendedName>
</protein>
<keyword evidence="1" id="KW-1133">Transmembrane helix</keyword>
<proteinExistence type="predicted"/>
<sequence length="236" mass="25786">MANTTRTNPGESPVKEVSVSDSEVTLRKMQSSFEKNQKAIIGVIVAVVVLVGGYFGYKYLVQAPNEEKASAALFSAERWFELDSLNYTLNGDGQHLGALAVIKKYDGTKAGNLARYYAGMAYLRTGDAANAIKQLEKFDGAGTPLQFLAYGALGDAYMDSKNTGKGIELYKKAAGNDKDNFISPLYLFRAALASEVSGKADEAKKLYLEIKNKFPYSQQAREVDKYLARLGELSID</sequence>
<dbReference type="InterPro" id="IPR011990">
    <property type="entry name" value="TPR-like_helical_dom_sf"/>
</dbReference>
<dbReference type="AlphaFoldDB" id="A0A2P8D5K1"/>
<reference evidence="2 3" key="1">
    <citation type="submission" date="2018-03" db="EMBL/GenBank/DDBJ databases">
        <title>Genomic Encyclopedia of Type Strains, Phase III (KMG-III): the genomes of soil and plant-associated and newly described type strains.</title>
        <authorList>
            <person name="Whitman W."/>
        </authorList>
    </citation>
    <scope>NUCLEOTIDE SEQUENCE [LARGE SCALE GENOMIC DNA]</scope>
    <source>
        <strain evidence="2 3">CGMCC 1.12700</strain>
    </source>
</reference>
<organism evidence="2 3">
    <name type="scientific">Taibaiella chishuiensis</name>
    <dbReference type="NCBI Taxonomy" id="1434707"/>
    <lineage>
        <taxon>Bacteria</taxon>
        <taxon>Pseudomonadati</taxon>
        <taxon>Bacteroidota</taxon>
        <taxon>Chitinophagia</taxon>
        <taxon>Chitinophagales</taxon>
        <taxon>Chitinophagaceae</taxon>
        <taxon>Taibaiella</taxon>
    </lineage>
</organism>
<accession>A0A2P8D5K1</accession>
<dbReference type="Proteomes" id="UP000240572">
    <property type="component" value="Unassembled WGS sequence"/>
</dbReference>
<dbReference type="EMBL" id="PYGD01000003">
    <property type="protein sequence ID" value="PSK92495.1"/>
    <property type="molecule type" value="Genomic_DNA"/>
</dbReference>
<name>A0A2P8D5K1_9BACT</name>
<evidence type="ECO:0008006" key="4">
    <source>
        <dbReference type="Google" id="ProtNLM"/>
    </source>
</evidence>
<keyword evidence="1" id="KW-0472">Membrane</keyword>
<evidence type="ECO:0000313" key="2">
    <source>
        <dbReference type="EMBL" id="PSK92495.1"/>
    </source>
</evidence>